<keyword evidence="5" id="KW-1133">Transmembrane helix</keyword>
<dbReference type="RefSeq" id="XP_028141544.1">
    <property type="nucleotide sequence ID" value="XM_028285743.1"/>
</dbReference>
<evidence type="ECO:0000256" key="3">
    <source>
        <dbReference type="ARBA" id="ARBA00022679"/>
    </source>
</evidence>
<evidence type="ECO:0000313" key="6">
    <source>
        <dbReference type="RefSeq" id="XP_028141544.1"/>
    </source>
</evidence>
<keyword evidence="5" id="KW-0812">Transmembrane</keyword>
<organism evidence="6">
    <name type="scientific">Diabrotica virgifera virgifera</name>
    <name type="common">western corn rootworm</name>
    <dbReference type="NCBI Taxonomy" id="50390"/>
    <lineage>
        <taxon>Eukaryota</taxon>
        <taxon>Metazoa</taxon>
        <taxon>Ecdysozoa</taxon>
        <taxon>Arthropoda</taxon>
        <taxon>Hexapoda</taxon>
        <taxon>Insecta</taxon>
        <taxon>Pterygota</taxon>
        <taxon>Neoptera</taxon>
        <taxon>Endopterygota</taxon>
        <taxon>Coleoptera</taxon>
        <taxon>Polyphaga</taxon>
        <taxon>Cucujiformia</taxon>
        <taxon>Chrysomeloidea</taxon>
        <taxon>Chrysomelidae</taxon>
        <taxon>Galerucinae</taxon>
        <taxon>Diabroticina</taxon>
        <taxon>Diabroticites</taxon>
        <taxon>Diabrotica</taxon>
    </lineage>
</organism>
<feature type="transmembrane region" description="Helical" evidence="5">
    <location>
        <begin position="480"/>
        <end position="504"/>
    </location>
</feature>
<keyword evidence="3 4" id="KW-0808">Transferase</keyword>
<feature type="signal peptide" evidence="5">
    <location>
        <begin position="1"/>
        <end position="27"/>
    </location>
</feature>
<dbReference type="GO" id="GO:0015020">
    <property type="term" value="F:glucuronosyltransferase activity"/>
    <property type="evidence" value="ECO:0007669"/>
    <property type="project" value="UniProtKB-EC"/>
</dbReference>
<evidence type="ECO:0000256" key="2">
    <source>
        <dbReference type="ARBA" id="ARBA00022676"/>
    </source>
</evidence>
<dbReference type="PANTHER" id="PTHR48043:SF159">
    <property type="entry name" value="EG:EG0003.4 PROTEIN-RELATED"/>
    <property type="match status" value="1"/>
</dbReference>
<keyword evidence="5" id="KW-0472">Membrane</keyword>
<dbReference type="Gene3D" id="3.40.50.2000">
    <property type="entry name" value="Glycogen Phosphorylase B"/>
    <property type="match status" value="2"/>
</dbReference>
<comment type="similarity">
    <text evidence="1 4">Belongs to the UDP-glycosyltransferase family.</text>
</comment>
<evidence type="ECO:0000256" key="5">
    <source>
        <dbReference type="RuleBase" id="RU362059"/>
    </source>
</evidence>
<evidence type="ECO:0000256" key="1">
    <source>
        <dbReference type="ARBA" id="ARBA00009995"/>
    </source>
</evidence>
<evidence type="ECO:0000256" key="4">
    <source>
        <dbReference type="RuleBase" id="RU003718"/>
    </source>
</evidence>
<dbReference type="InParanoid" id="A0A6P7FY84"/>
<dbReference type="InterPro" id="IPR035595">
    <property type="entry name" value="UDP_glycos_trans_CS"/>
</dbReference>
<feature type="chain" id="PRO_5028508506" description="UDP-glucuronosyltransferase" evidence="5">
    <location>
        <begin position="28"/>
        <end position="519"/>
    </location>
</feature>
<dbReference type="InterPro" id="IPR002213">
    <property type="entry name" value="UDP_glucos_trans"/>
</dbReference>
<proteinExistence type="inferred from homology"/>
<dbReference type="EC" id="2.4.1.17" evidence="5"/>
<dbReference type="GO" id="GO:0016020">
    <property type="term" value="C:membrane"/>
    <property type="evidence" value="ECO:0007669"/>
    <property type="project" value="UniProtKB-SubCell"/>
</dbReference>
<dbReference type="SUPFAM" id="SSF53756">
    <property type="entry name" value="UDP-Glycosyltransferase/glycogen phosphorylase"/>
    <property type="match status" value="1"/>
</dbReference>
<dbReference type="PANTHER" id="PTHR48043">
    <property type="entry name" value="EG:EG0003.4 PROTEIN-RELATED"/>
    <property type="match status" value="1"/>
</dbReference>
<dbReference type="CDD" id="cd03784">
    <property type="entry name" value="GT1_Gtf-like"/>
    <property type="match status" value="1"/>
</dbReference>
<keyword evidence="2 4" id="KW-0328">Glycosyltransferase</keyword>
<dbReference type="AlphaFoldDB" id="A0A6P7FY84"/>
<dbReference type="FunCoup" id="A0A6P7FY84">
    <property type="interactions" value="494"/>
</dbReference>
<dbReference type="FunFam" id="3.40.50.2000:FF:000050">
    <property type="entry name" value="UDP-glucuronosyltransferase"/>
    <property type="match status" value="1"/>
</dbReference>
<comment type="catalytic activity">
    <reaction evidence="5">
        <text>glucuronate acceptor + UDP-alpha-D-glucuronate = acceptor beta-D-glucuronoside + UDP + H(+)</text>
        <dbReference type="Rhea" id="RHEA:21032"/>
        <dbReference type="ChEBI" id="CHEBI:15378"/>
        <dbReference type="ChEBI" id="CHEBI:58052"/>
        <dbReference type="ChEBI" id="CHEBI:58223"/>
        <dbReference type="ChEBI" id="CHEBI:132367"/>
        <dbReference type="ChEBI" id="CHEBI:132368"/>
        <dbReference type="EC" id="2.4.1.17"/>
    </reaction>
</comment>
<protein>
    <recommendedName>
        <fullName evidence="5">UDP-glucuronosyltransferase</fullName>
        <ecNumber evidence="5">2.4.1.17</ecNumber>
    </recommendedName>
</protein>
<keyword evidence="5" id="KW-0732">Signal</keyword>
<dbReference type="PROSITE" id="PS00375">
    <property type="entry name" value="UDPGT"/>
    <property type="match status" value="1"/>
</dbReference>
<name>A0A6P7FY84_DIAVI</name>
<comment type="subcellular location">
    <subcellularLocation>
        <location evidence="5">Membrane</location>
        <topology evidence="5">Single-pass membrane protein</topology>
    </subcellularLocation>
</comment>
<dbReference type="InterPro" id="IPR050271">
    <property type="entry name" value="UDP-glycosyltransferase"/>
</dbReference>
<sequence length="519" mass="58548">MNTMMSGRGLLFFCLSVLFFLGQVTNGYKMLFVFPMPASSHYKLGNALAKRLVAAGHDVTMISFFEEKNPPKGGTWTNVLLPGMDKAVHNEPMNFFDLEHAPPVVGIYVTHQLGNSLTKTMFEHENFRKLLASNQKFDVIVMEQFCNDAMKVLGWYYDAPMIMLSTVGANFWINPLVGNPSPLSYIPDLHLDCFQNMTLMQRVKNTLITVFQLVHYELIYLPAQREILKEAFPESPSLDQMITNISLVLLNSHESTNQAVPLVPNMINVGGMHISPAKGLPKDLKDIMDSAKEGIVYFSMGSNIDPTMMKEEISTAIFNALGKLPYKVFVKWPKDVPGKNKNIEIRPWFPQQDVLAHPNVKLFVTHGGLLSTLETIYYGVPVLTLPIFGDQKMNAAKARAAGYGLSLTFSTITEEALNNALKEILTNKKYTENAKLRSRLMHDRIVKPMDTAVYWVEYVVRNKGAPHLRVGAVNMPFYKYFLLDVIALFVLAFSIVLTIVYMTCKMICCSRKTKKSKKE</sequence>
<gene>
    <name evidence="6" type="primary">LOC114335498</name>
</gene>
<dbReference type="Pfam" id="PF00201">
    <property type="entry name" value="UDPGT"/>
    <property type="match status" value="1"/>
</dbReference>
<reference evidence="6" key="1">
    <citation type="submission" date="2025-08" db="UniProtKB">
        <authorList>
            <consortium name="RefSeq"/>
        </authorList>
    </citation>
    <scope>IDENTIFICATION</scope>
    <source>
        <tissue evidence="6">Whole insect</tissue>
    </source>
</reference>
<accession>A0A6P7FY84</accession>